<name>A0ABQ7FX94_DUNSA</name>
<feature type="compositionally biased region" description="Basic and acidic residues" evidence="1">
    <location>
        <begin position="75"/>
        <end position="87"/>
    </location>
</feature>
<comment type="caution">
    <text evidence="2">The sequence shown here is derived from an EMBL/GenBank/DDBJ whole genome shotgun (WGS) entry which is preliminary data.</text>
</comment>
<feature type="compositionally biased region" description="Basic and acidic residues" evidence="1">
    <location>
        <begin position="186"/>
        <end position="195"/>
    </location>
</feature>
<evidence type="ECO:0000313" key="3">
    <source>
        <dbReference type="Proteomes" id="UP000815325"/>
    </source>
</evidence>
<feature type="compositionally biased region" description="Low complexity" evidence="1">
    <location>
        <begin position="129"/>
        <end position="175"/>
    </location>
</feature>
<protein>
    <submittedName>
        <fullName evidence="2">Uncharacterized protein</fullName>
    </submittedName>
</protein>
<feature type="region of interest" description="Disordered" evidence="1">
    <location>
        <begin position="63"/>
        <end position="296"/>
    </location>
</feature>
<evidence type="ECO:0000313" key="2">
    <source>
        <dbReference type="EMBL" id="KAF5826975.1"/>
    </source>
</evidence>
<dbReference type="Proteomes" id="UP000815325">
    <property type="component" value="Unassembled WGS sequence"/>
</dbReference>
<feature type="compositionally biased region" description="Pro residues" evidence="1">
    <location>
        <begin position="273"/>
        <end position="287"/>
    </location>
</feature>
<evidence type="ECO:0000256" key="1">
    <source>
        <dbReference type="SAM" id="MobiDB-lite"/>
    </source>
</evidence>
<dbReference type="EMBL" id="MU070634">
    <property type="protein sequence ID" value="KAF5826975.1"/>
    <property type="molecule type" value="Genomic_DNA"/>
</dbReference>
<keyword evidence="3" id="KW-1185">Reference proteome</keyword>
<feature type="region of interest" description="Disordered" evidence="1">
    <location>
        <begin position="1"/>
        <end position="45"/>
    </location>
</feature>
<accession>A0ABQ7FX94</accession>
<sequence>MARKQHGPELYPQICSSTPTPGQRQARSTSWRPYSGRAGDPDAQQRARNILHDLAGNGLRAAEQELLSTSAAQEESSRGNKRSEKRAPPRRRSSAVSVTWSQTPDVSELAAERGMNRSASPPFLSGEDSLSPQPSFSSLSSARSSSSGTPLRRSSLTRQRSFSSLSSAPSSQPSSGTPLRPSSRLSKPEHTHSKDSSLTVVGARRAILSLSGMPIPAEDITKDTSRTGSEADEYAVPPRPRSRLGLHRSSSSIKTQPELPFESAMGSLSQPLPTVPPQLPLQPPSPVPSKSRTHAPNLWSQPAIHACAQWTRSLSLAPSGLQQREQREGMTHGAGSCPHVYLSMEAGMARCPFQAHGLAAPTAGRPPNPSWMACP</sequence>
<proteinExistence type="predicted"/>
<feature type="compositionally biased region" description="Polar residues" evidence="1">
    <location>
        <begin position="14"/>
        <end position="32"/>
    </location>
</feature>
<reference evidence="2" key="1">
    <citation type="submission" date="2017-08" db="EMBL/GenBank/DDBJ databases">
        <authorList>
            <person name="Polle J.E."/>
            <person name="Barry K."/>
            <person name="Cushman J."/>
            <person name="Schmutz J."/>
            <person name="Tran D."/>
            <person name="Hathwaick L.T."/>
            <person name="Yim W.C."/>
            <person name="Jenkins J."/>
            <person name="Mckie-Krisberg Z.M."/>
            <person name="Prochnik S."/>
            <person name="Lindquist E."/>
            <person name="Dockter R.B."/>
            <person name="Adam C."/>
            <person name="Molina H."/>
            <person name="Bunkerborg J."/>
            <person name="Jin E."/>
            <person name="Buchheim M."/>
            <person name="Magnuson J."/>
        </authorList>
    </citation>
    <scope>NUCLEOTIDE SEQUENCE</scope>
    <source>
        <strain evidence="2">CCAP 19/18</strain>
    </source>
</reference>
<organism evidence="2 3">
    <name type="scientific">Dunaliella salina</name>
    <name type="common">Green alga</name>
    <name type="synonym">Protococcus salinus</name>
    <dbReference type="NCBI Taxonomy" id="3046"/>
    <lineage>
        <taxon>Eukaryota</taxon>
        <taxon>Viridiplantae</taxon>
        <taxon>Chlorophyta</taxon>
        <taxon>core chlorophytes</taxon>
        <taxon>Chlorophyceae</taxon>
        <taxon>CS clade</taxon>
        <taxon>Chlamydomonadales</taxon>
        <taxon>Dunaliellaceae</taxon>
        <taxon>Dunaliella</taxon>
    </lineage>
</organism>
<gene>
    <name evidence="2" type="ORF">DUNSADRAFT_1565</name>
</gene>